<dbReference type="Pfam" id="PF06439">
    <property type="entry name" value="3keto-disac_hyd"/>
    <property type="match status" value="1"/>
</dbReference>
<organism evidence="2 3">
    <name type="scientific">Candidatus Promineifilum breve</name>
    <dbReference type="NCBI Taxonomy" id="1806508"/>
    <lineage>
        <taxon>Bacteria</taxon>
        <taxon>Bacillati</taxon>
        <taxon>Chloroflexota</taxon>
        <taxon>Ardenticatenia</taxon>
        <taxon>Candidatus Promineifilales</taxon>
        <taxon>Candidatus Promineifilaceae</taxon>
        <taxon>Candidatus Promineifilum</taxon>
    </lineage>
</organism>
<keyword evidence="3" id="KW-1185">Reference proteome</keyword>
<dbReference type="Gene3D" id="2.60.120.560">
    <property type="entry name" value="Exo-inulinase, domain 1"/>
    <property type="match status" value="1"/>
</dbReference>
<feature type="domain" description="3-keto-alpha-glucoside-1,2-lyase/3-keto-2-hydroxy-glucal hydratase" evidence="1">
    <location>
        <begin position="71"/>
        <end position="228"/>
    </location>
</feature>
<dbReference type="KEGG" id="pbf:CFX0092_A0372"/>
<dbReference type="PROSITE" id="PS51257">
    <property type="entry name" value="PROKAR_LIPOPROTEIN"/>
    <property type="match status" value="1"/>
</dbReference>
<evidence type="ECO:0000313" key="3">
    <source>
        <dbReference type="Proteomes" id="UP000215027"/>
    </source>
</evidence>
<dbReference type="GO" id="GO:0016787">
    <property type="term" value="F:hydrolase activity"/>
    <property type="evidence" value="ECO:0007669"/>
    <property type="project" value="InterPro"/>
</dbReference>
<reference evidence="2" key="1">
    <citation type="submission" date="2016-01" db="EMBL/GenBank/DDBJ databases">
        <authorList>
            <person name="Mcilroy J.S."/>
            <person name="Karst M S."/>
            <person name="Albertsen M."/>
        </authorList>
    </citation>
    <scope>NUCLEOTIDE SEQUENCE</scope>
    <source>
        <strain evidence="2">Cfx-K</strain>
    </source>
</reference>
<evidence type="ECO:0000259" key="1">
    <source>
        <dbReference type="Pfam" id="PF06439"/>
    </source>
</evidence>
<dbReference type="AlphaFoldDB" id="A0A170PDX7"/>
<accession>A0A170PDX7</accession>
<gene>
    <name evidence="2" type="ORF">CFX0092_A0372</name>
</gene>
<sequence>MFRSRCRSLGIALLLLLLLVVVACGGRPLLPTGDNAPAAAGEVIDSSEPYSDAFVPGQTGNWLFEQDGNGSTAIVNEQLVVTLVSPNTIQYATLGDRTFDDFVLEVETWQRAGAPESSFGVLFRVQEDKQFYRFDITGNGLFMVERRHADGTWTRLVPDWTPTSALNQGLNVANRLKIIAAGPTLTFYANDVLLTQVVDDTLAAGGIALDAGTFGGGDLQVSFDNLTITPGTP</sequence>
<evidence type="ECO:0000313" key="2">
    <source>
        <dbReference type="EMBL" id="CUS02253.2"/>
    </source>
</evidence>
<dbReference type="EMBL" id="LN890655">
    <property type="protein sequence ID" value="CUS02253.2"/>
    <property type="molecule type" value="Genomic_DNA"/>
</dbReference>
<dbReference type="Proteomes" id="UP000215027">
    <property type="component" value="Chromosome I"/>
</dbReference>
<name>A0A170PDX7_9CHLR</name>
<proteinExistence type="predicted"/>
<dbReference type="RefSeq" id="WP_157912827.1">
    <property type="nucleotide sequence ID" value="NZ_LN890655.1"/>
</dbReference>
<dbReference type="InterPro" id="IPR010496">
    <property type="entry name" value="AL/BT2_dom"/>
</dbReference>
<dbReference type="OrthoDB" id="976443at2"/>
<protein>
    <recommendedName>
        <fullName evidence="1">3-keto-alpha-glucoside-1,2-lyase/3-keto-2-hydroxy-glucal hydratase domain-containing protein</fullName>
    </recommendedName>
</protein>